<dbReference type="InterPro" id="IPR039391">
    <property type="entry name" value="Phytocyanin-like"/>
</dbReference>
<comment type="caution">
    <text evidence="13">The sequence shown here is derived from an EMBL/GenBank/DDBJ whole genome shotgun (WGS) entry which is preliminary data.</text>
</comment>
<evidence type="ECO:0000256" key="11">
    <source>
        <dbReference type="SAM" id="Phobius"/>
    </source>
</evidence>
<dbReference type="Gene3D" id="2.60.40.420">
    <property type="entry name" value="Cupredoxins - blue copper proteins"/>
    <property type="match status" value="1"/>
</dbReference>
<dbReference type="PANTHER" id="PTHR33021">
    <property type="entry name" value="BLUE COPPER PROTEIN"/>
    <property type="match status" value="1"/>
</dbReference>
<comment type="similarity">
    <text evidence="8">Belongs to the early nodulin-like (ENODL) family.</text>
</comment>
<name>A0AAD4SVD6_9MAGN</name>
<feature type="region of interest" description="Disordered" evidence="10">
    <location>
        <begin position="138"/>
        <end position="159"/>
    </location>
</feature>
<dbReference type="InterPro" id="IPR008972">
    <property type="entry name" value="Cupredoxin"/>
</dbReference>
<evidence type="ECO:0000256" key="8">
    <source>
        <dbReference type="ARBA" id="ARBA00035011"/>
    </source>
</evidence>
<evidence type="ECO:0000313" key="13">
    <source>
        <dbReference type="EMBL" id="KAI3923322.1"/>
    </source>
</evidence>
<keyword evidence="5" id="KW-1015">Disulfide bond</keyword>
<evidence type="ECO:0000256" key="3">
    <source>
        <dbReference type="ARBA" id="ARBA00022729"/>
    </source>
</evidence>
<keyword evidence="7" id="KW-0449">Lipoprotein</keyword>
<sequence length="190" mass="20620">MSSSTCSSSVIAIFIIFAICTPIIVSEAKSSEFKVGENGVWQQPNDTNLYNHWARRNRFIVGDSLLFEYEDGDSVLVVNKGDYKNCNTTNPISAFDDGKTVFKLTKPGLIYFISGNSTYCKNGEKLIISVMTIHPPTHHQSPPSVVSDTPSVSPTSPTTEYSSGASLMATPNTALSAFIGALLWSVPMLQ</sequence>
<evidence type="ECO:0000256" key="9">
    <source>
        <dbReference type="ARBA" id="ARBA00037868"/>
    </source>
</evidence>
<protein>
    <recommendedName>
        <fullName evidence="12">Phytocyanin domain-containing protein</fullName>
    </recommendedName>
</protein>
<dbReference type="AlphaFoldDB" id="A0AAD4SVD6"/>
<dbReference type="GO" id="GO:0005886">
    <property type="term" value="C:plasma membrane"/>
    <property type="evidence" value="ECO:0007669"/>
    <property type="project" value="TreeGrafter"/>
</dbReference>
<dbReference type="SUPFAM" id="SSF49503">
    <property type="entry name" value="Cupredoxins"/>
    <property type="match status" value="1"/>
</dbReference>
<evidence type="ECO:0000256" key="7">
    <source>
        <dbReference type="ARBA" id="ARBA00023288"/>
    </source>
</evidence>
<feature type="transmembrane region" description="Helical" evidence="11">
    <location>
        <begin position="6"/>
        <end position="25"/>
    </location>
</feature>
<evidence type="ECO:0000259" key="12">
    <source>
        <dbReference type="PROSITE" id="PS51485"/>
    </source>
</evidence>
<keyword evidence="2" id="KW-0336">GPI-anchor</keyword>
<evidence type="ECO:0000256" key="2">
    <source>
        <dbReference type="ARBA" id="ARBA00022622"/>
    </source>
</evidence>
<dbReference type="GO" id="GO:0098552">
    <property type="term" value="C:side of membrane"/>
    <property type="evidence" value="ECO:0007669"/>
    <property type="project" value="UniProtKB-KW"/>
</dbReference>
<dbReference type="InterPro" id="IPR041846">
    <property type="entry name" value="ENL_dom"/>
</dbReference>
<reference evidence="13" key="1">
    <citation type="submission" date="2022-04" db="EMBL/GenBank/DDBJ databases">
        <title>A functionally conserved STORR gene fusion in Papaver species that diverged 16.8 million years ago.</title>
        <authorList>
            <person name="Catania T."/>
        </authorList>
    </citation>
    <scope>NUCLEOTIDE SEQUENCE</scope>
    <source>
        <strain evidence="13">S-188037</strain>
    </source>
</reference>
<dbReference type="PROSITE" id="PS51485">
    <property type="entry name" value="PHYTOCYANIN"/>
    <property type="match status" value="1"/>
</dbReference>
<dbReference type="GO" id="GO:0009055">
    <property type="term" value="F:electron transfer activity"/>
    <property type="evidence" value="ECO:0007669"/>
    <property type="project" value="InterPro"/>
</dbReference>
<evidence type="ECO:0000313" key="14">
    <source>
        <dbReference type="Proteomes" id="UP001202328"/>
    </source>
</evidence>
<dbReference type="FunFam" id="2.60.40.420:FF:000010">
    <property type="entry name" value="Early nodulin-like protein 1"/>
    <property type="match status" value="1"/>
</dbReference>
<comment type="subcellular location">
    <subcellularLocation>
        <location evidence="9">Endomembrane system</location>
        <topology evidence="9">Lipid-anchor</topology>
    </subcellularLocation>
    <subcellularLocation>
        <location evidence="1">Membrane</location>
        <topology evidence="1">Lipid-anchor</topology>
        <topology evidence="1">GPI-anchor</topology>
    </subcellularLocation>
</comment>
<keyword evidence="11" id="KW-0812">Transmembrane</keyword>
<dbReference type="Proteomes" id="UP001202328">
    <property type="component" value="Unassembled WGS sequence"/>
</dbReference>
<feature type="domain" description="Phytocyanin" evidence="12">
    <location>
        <begin position="31"/>
        <end position="132"/>
    </location>
</feature>
<keyword evidence="3" id="KW-0732">Signal</keyword>
<dbReference type="EMBL" id="JAJJMB010008487">
    <property type="protein sequence ID" value="KAI3923322.1"/>
    <property type="molecule type" value="Genomic_DNA"/>
</dbReference>
<dbReference type="PANTHER" id="PTHR33021:SF14">
    <property type="entry name" value="OS01G0272700 PROTEIN"/>
    <property type="match status" value="1"/>
</dbReference>
<dbReference type="GO" id="GO:0012505">
    <property type="term" value="C:endomembrane system"/>
    <property type="evidence" value="ECO:0007669"/>
    <property type="project" value="UniProtKB-SubCell"/>
</dbReference>
<gene>
    <name evidence="13" type="ORF">MKW98_026915</name>
</gene>
<keyword evidence="6" id="KW-0325">Glycoprotein</keyword>
<keyword evidence="14" id="KW-1185">Reference proteome</keyword>
<evidence type="ECO:0000256" key="5">
    <source>
        <dbReference type="ARBA" id="ARBA00023157"/>
    </source>
</evidence>
<keyword evidence="4 11" id="KW-0472">Membrane</keyword>
<accession>A0AAD4SVD6</accession>
<organism evidence="13 14">
    <name type="scientific">Papaver atlanticum</name>
    <dbReference type="NCBI Taxonomy" id="357466"/>
    <lineage>
        <taxon>Eukaryota</taxon>
        <taxon>Viridiplantae</taxon>
        <taxon>Streptophyta</taxon>
        <taxon>Embryophyta</taxon>
        <taxon>Tracheophyta</taxon>
        <taxon>Spermatophyta</taxon>
        <taxon>Magnoliopsida</taxon>
        <taxon>Ranunculales</taxon>
        <taxon>Papaveraceae</taxon>
        <taxon>Papaveroideae</taxon>
        <taxon>Papaver</taxon>
    </lineage>
</organism>
<feature type="compositionally biased region" description="Low complexity" evidence="10">
    <location>
        <begin position="141"/>
        <end position="159"/>
    </location>
</feature>
<dbReference type="CDD" id="cd11019">
    <property type="entry name" value="OsENODL1_like"/>
    <property type="match status" value="1"/>
</dbReference>
<evidence type="ECO:0000256" key="6">
    <source>
        <dbReference type="ARBA" id="ARBA00023180"/>
    </source>
</evidence>
<keyword evidence="11" id="KW-1133">Transmembrane helix</keyword>
<evidence type="ECO:0000256" key="10">
    <source>
        <dbReference type="SAM" id="MobiDB-lite"/>
    </source>
</evidence>
<evidence type="ECO:0000256" key="4">
    <source>
        <dbReference type="ARBA" id="ARBA00023136"/>
    </source>
</evidence>
<evidence type="ECO:0000256" key="1">
    <source>
        <dbReference type="ARBA" id="ARBA00004589"/>
    </source>
</evidence>
<dbReference type="Pfam" id="PF02298">
    <property type="entry name" value="Cu_bind_like"/>
    <property type="match status" value="1"/>
</dbReference>
<dbReference type="InterPro" id="IPR003245">
    <property type="entry name" value="Phytocyanin_dom"/>
</dbReference>
<proteinExistence type="inferred from homology"/>